<dbReference type="InterPro" id="IPR030963">
    <property type="entry name" value="DHQ_synth_fam"/>
</dbReference>
<dbReference type="STRING" id="452638.Pnec_0335"/>
<dbReference type="Gene3D" id="3.40.50.1970">
    <property type="match status" value="1"/>
</dbReference>
<dbReference type="EMBL" id="CP001010">
    <property type="protein sequence ID" value="ACB43627.1"/>
    <property type="molecule type" value="Genomic_DNA"/>
</dbReference>
<accession>B1XTF0</accession>
<dbReference type="SUPFAM" id="SSF56796">
    <property type="entry name" value="Dehydroquinate synthase-like"/>
    <property type="match status" value="1"/>
</dbReference>
<evidence type="ECO:0000256" key="3">
    <source>
        <dbReference type="ARBA" id="ARBA00022723"/>
    </source>
</evidence>
<dbReference type="eggNOG" id="COG0337">
    <property type="taxonomic scope" value="Bacteria"/>
</dbReference>
<feature type="domain" description="3-dehydroquinate synthase C-terminal" evidence="8">
    <location>
        <begin position="166"/>
        <end position="315"/>
    </location>
</feature>
<proteinExistence type="predicted"/>
<dbReference type="AlphaFoldDB" id="B1XTF0"/>
<dbReference type="GO" id="GO:0046872">
    <property type="term" value="F:metal ion binding"/>
    <property type="evidence" value="ECO:0007669"/>
    <property type="project" value="UniProtKB-KW"/>
</dbReference>
<evidence type="ECO:0000256" key="6">
    <source>
        <dbReference type="ARBA" id="ARBA00023285"/>
    </source>
</evidence>
<protein>
    <submittedName>
        <fullName evidence="9">3-dehydroquinate synthase</fullName>
        <ecNumber evidence="9">4.2.3.4</ecNumber>
    </submittedName>
</protein>
<organism evidence="9">
    <name type="scientific">Polynucleobacter necessarius subsp. necessarius (strain STIR1)</name>
    <dbReference type="NCBI Taxonomy" id="452638"/>
    <lineage>
        <taxon>Bacteria</taxon>
        <taxon>Pseudomonadati</taxon>
        <taxon>Pseudomonadota</taxon>
        <taxon>Betaproteobacteria</taxon>
        <taxon>Burkholderiales</taxon>
        <taxon>Burkholderiaceae</taxon>
        <taxon>Polynucleobacter</taxon>
    </lineage>
</organism>
<feature type="domain" description="3-dehydroquinate synthase N-terminal" evidence="7">
    <location>
        <begin position="52"/>
        <end position="163"/>
    </location>
</feature>
<comment type="cofactor">
    <cofactor evidence="2">
        <name>Co(2+)</name>
        <dbReference type="ChEBI" id="CHEBI:48828"/>
    </cofactor>
</comment>
<dbReference type="PANTHER" id="PTHR43622:SF1">
    <property type="entry name" value="3-DEHYDROQUINATE SYNTHASE"/>
    <property type="match status" value="1"/>
</dbReference>
<reference evidence="9" key="1">
    <citation type="submission" date="2008-03" db="EMBL/GenBank/DDBJ databases">
        <title>Complete sequence of Polynucleobacter necessarius STIR1.</title>
        <authorList>
            <consortium name="US DOE Joint Genome Institute"/>
            <person name="Copeland A."/>
            <person name="Lucas S."/>
            <person name="Lapidus A."/>
            <person name="Barry K."/>
            <person name="Detter J.C."/>
            <person name="Glavina del Rio T."/>
            <person name="Hammon N."/>
            <person name="Israni S."/>
            <person name="Dalin E."/>
            <person name="Tice H."/>
            <person name="Pitluck S."/>
            <person name="Chain P."/>
            <person name="Malfatti S."/>
            <person name="Shin M."/>
            <person name="Vergez L."/>
            <person name="Schmutz J."/>
            <person name="Larimer F."/>
            <person name="Land M."/>
            <person name="Hauser L."/>
            <person name="Kyrpides N."/>
            <person name="Kim E."/>
            <person name="Hahn M."/>
            <person name="Richardson P."/>
        </authorList>
    </citation>
    <scope>NUCLEOTIDE SEQUENCE [LARGE SCALE GENOMIC DNA]</scope>
    <source>
        <strain evidence="9">STIR1</strain>
    </source>
</reference>
<dbReference type="EC" id="4.2.3.4" evidence="9"/>
<comment type="cofactor">
    <cofactor evidence="1">
        <name>NAD(+)</name>
        <dbReference type="ChEBI" id="CHEBI:57540"/>
    </cofactor>
</comment>
<dbReference type="OrthoDB" id="9806583at2"/>
<sequence length="362" mass="40248">MLESFEVDTSFGSYKVKVGQGLHSKLQPKKHAMYLVDDYHLRGLKLPMESLIAIPALESSKNLDYMSSIIEKMRELGANRDTHVYAIGGGIIQDITTFVTSIYMRGLSWSYFPSTLLSMADSCIGGKSSINVRGYKNLIGNIYPPNEVFVDMDFCKTLGPDEIIGGLAEAVKICYARGPEVFEQYLQLDPLYPLIGENGVKVIFSALLAKKWFIEIDEFDRSERLLLNYGHTFGHALEASSNFEIAHGVAVALGMIVAIEYASLAAGLNGVGKDNSQRLGFYLQRLLSPLKVEIKAALQKIDMNTVFAKFEGDKKHRHTEYRMVIPSSEGGLVLFSSPKNNQTRSLIQKAYQQAFSVNDFLG</sequence>
<evidence type="ECO:0000256" key="5">
    <source>
        <dbReference type="ARBA" id="ARBA00023239"/>
    </source>
</evidence>
<dbReference type="InterPro" id="IPR056179">
    <property type="entry name" value="DHQS_C"/>
</dbReference>
<evidence type="ECO:0000313" key="9">
    <source>
        <dbReference type="EMBL" id="ACB43627.1"/>
    </source>
</evidence>
<keyword evidence="6" id="KW-0170">Cobalt</keyword>
<evidence type="ECO:0000259" key="8">
    <source>
        <dbReference type="Pfam" id="PF24621"/>
    </source>
</evidence>
<dbReference type="GO" id="GO:0009073">
    <property type="term" value="P:aromatic amino acid family biosynthetic process"/>
    <property type="evidence" value="ECO:0007669"/>
    <property type="project" value="InterPro"/>
</dbReference>
<evidence type="ECO:0000259" key="7">
    <source>
        <dbReference type="Pfam" id="PF01761"/>
    </source>
</evidence>
<dbReference type="KEGG" id="pne:Pnec_0335"/>
<dbReference type="Gene3D" id="1.20.1090.10">
    <property type="entry name" value="Dehydroquinate synthase-like - alpha domain"/>
    <property type="match status" value="1"/>
</dbReference>
<dbReference type="InterPro" id="IPR050071">
    <property type="entry name" value="Dehydroquinate_synthase"/>
</dbReference>
<keyword evidence="5 9" id="KW-0456">Lyase</keyword>
<evidence type="ECO:0000256" key="1">
    <source>
        <dbReference type="ARBA" id="ARBA00001911"/>
    </source>
</evidence>
<dbReference type="PANTHER" id="PTHR43622">
    <property type="entry name" value="3-DEHYDROQUINATE SYNTHASE"/>
    <property type="match status" value="1"/>
</dbReference>
<dbReference type="InterPro" id="IPR030960">
    <property type="entry name" value="DHQS/DOIS_N"/>
</dbReference>
<name>B1XTF0_POLNS</name>
<dbReference type="Pfam" id="PF24621">
    <property type="entry name" value="DHQS_C"/>
    <property type="match status" value="1"/>
</dbReference>
<dbReference type="CDD" id="cd08195">
    <property type="entry name" value="DHQS"/>
    <property type="match status" value="1"/>
</dbReference>
<evidence type="ECO:0000256" key="2">
    <source>
        <dbReference type="ARBA" id="ARBA00001941"/>
    </source>
</evidence>
<dbReference type="Pfam" id="PF01761">
    <property type="entry name" value="DHQ_synthase"/>
    <property type="match status" value="1"/>
</dbReference>
<evidence type="ECO:0000256" key="4">
    <source>
        <dbReference type="ARBA" id="ARBA00023027"/>
    </source>
</evidence>
<dbReference type="HOGENOM" id="CLU_001201_0_1_4"/>
<gene>
    <name evidence="9" type="ordered locus">Pnec_0335</name>
</gene>
<dbReference type="PIRSF" id="PIRSF001455">
    <property type="entry name" value="DHQ_synth"/>
    <property type="match status" value="1"/>
</dbReference>
<keyword evidence="3" id="KW-0479">Metal-binding</keyword>
<keyword evidence="4" id="KW-0520">NAD</keyword>
<dbReference type="GO" id="GO:0003856">
    <property type="term" value="F:3-dehydroquinate synthase activity"/>
    <property type="evidence" value="ECO:0007669"/>
    <property type="project" value="UniProtKB-EC"/>
</dbReference>